<evidence type="ECO:0000313" key="1">
    <source>
        <dbReference type="EMBL" id="CAL1292601.1"/>
    </source>
</evidence>
<dbReference type="Proteomes" id="UP001497382">
    <property type="component" value="Unassembled WGS sequence"/>
</dbReference>
<keyword evidence="2" id="KW-1185">Reference proteome</keyword>
<gene>
    <name evidence="1" type="ORF">LARSCL_LOCUS17752</name>
</gene>
<name>A0AAV2B8R4_9ARAC</name>
<dbReference type="EMBL" id="CAXIEN010000309">
    <property type="protein sequence ID" value="CAL1292601.1"/>
    <property type="molecule type" value="Genomic_DNA"/>
</dbReference>
<sequence length="105" mass="11612">MEENPLLFTFMLYADLEPLGDEMLPVKGSFISSLVELCLPTLSVEMPIKESGDKFKGSTYHGLFSCQNYKRASVAPKDDETSDVGATVRCSPSSVALVTSRWMLR</sequence>
<proteinExistence type="predicted"/>
<evidence type="ECO:0000313" key="2">
    <source>
        <dbReference type="Proteomes" id="UP001497382"/>
    </source>
</evidence>
<organism evidence="1 2">
    <name type="scientific">Larinioides sclopetarius</name>
    <dbReference type="NCBI Taxonomy" id="280406"/>
    <lineage>
        <taxon>Eukaryota</taxon>
        <taxon>Metazoa</taxon>
        <taxon>Ecdysozoa</taxon>
        <taxon>Arthropoda</taxon>
        <taxon>Chelicerata</taxon>
        <taxon>Arachnida</taxon>
        <taxon>Araneae</taxon>
        <taxon>Araneomorphae</taxon>
        <taxon>Entelegynae</taxon>
        <taxon>Araneoidea</taxon>
        <taxon>Araneidae</taxon>
        <taxon>Larinioides</taxon>
    </lineage>
</organism>
<accession>A0AAV2B8R4</accession>
<dbReference type="AlphaFoldDB" id="A0AAV2B8R4"/>
<comment type="caution">
    <text evidence="1">The sequence shown here is derived from an EMBL/GenBank/DDBJ whole genome shotgun (WGS) entry which is preliminary data.</text>
</comment>
<protein>
    <submittedName>
        <fullName evidence="1">Uncharacterized protein</fullName>
    </submittedName>
</protein>
<reference evidence="1 2" key="1">
    <citation type="submission" date="2024-04" db="EMBL/GenBank/DDBJ databases">
        <authorList>
            <person name="Rising A."/>
            <person name="Reimegard J."/>
            <person name="Sonavane S."/>
            <person name="Akerstrom W."/>
            <person name="Nylinder S."/>
            <person name="Hedman E."/>
            <person name="Kallberg Y."/>
        </authorList>
    </citation>
    <scope>NUCLEOTIDE SEQUENCE [LARGE SCALE GENOMIC DNA]</scope>
</reference>